<evidence type="ECO:0000256" key="5">
    <source>
        <dbReference type="ARBA" id="ARBA00017599"/>
    </source>
</evidence>
<sequence length="913" mass="98451">MVKKRELSPKPMFDETLLIEAFNAHNISPKHAQRLWRYFVQQGAESVSQVPELPKAAIKLLEAEFTPMTSRVVSLTDNADGSTTKLLVELQDGQRIESVIMRYGDVALASFPEEERERLKTEDGSLKFRSNKRATLSTGTMGLLSNLSAGEILEQLIHANKVERIRNVVFMGMGEPLDNYSAVLTAIKGMVDTARFGLSPARISLSTVGVVPRLLALARDMPDVGLALSLHAPTQELRTQIVPTAKGWHIDRIMEATDAFIAQQNARIKSHNRRRHVLIEYVLIAGVNDSHEVAHQLGALLRGRDVLLNVIPYNPTSVPHDYKPPSAEATRSFVEIVRKQYDVHTLLRQELGQDISSACGQLVIDSISGGRKNAPAASGSGSCATGSKIADLEDLAGPGSAGGSASGVRSRTAKKTAGGASAKSVAAAAASFHDPRGMDVDYDSSVRPPNVVAGEMQQHAPSVLIMYSIASLAILFSTQPDLTPIDPVGPLLAVVGCVAGVVGGVFAYVYVTDTRASVYKWAVMPFIHAAYDPEEGHRLSIWAAKHGLVPRERTTDDSVLHVELWGKKITNPLGLAAGYDKHAEAVDALFGFGFGMVEIGSVTPKPQPGNPKPRMFRLPQDEAVINRYGFNSEGHEAVARRLQARIRKFLHKHGSVLADTLSPLAWLSAADDVKNAAPGDAVRRRSLHNDRLLGVNLGKNKISPADSDADYIDGVAALGTYADYLVINISSPNTPGLRALQRREPIERLLRDAKRARDALAHRPPLVVKIAPDLSDDEIDDIAAVVESVGVDGVIISNTTVSRPDSLHADAKLKREFGGLSGAPVLPLSLRVVSEFYKKTGGRVPIIGCGGIRTGEDALRFARAGASVVQVYTALGYQGPGLVHDIKSDVTERLKKMGKTWSHVVGADHQGKL</sequence>
<dbReference type="InterPro" id="IPR050074">
    <property type="entry name" value="DHO_dehydrogenase"/>
</dbReference>
<dbReference type="EC" id="1.3.5.2" evidence="4 15"/>
<evidence type="ECO:0000256" key="10">
    <source>
        <dbReference type="ARBA" id="ARBA00023002"/>
    </source>
</evidence>
<dbReference type="InterPro" id="IPR005720">
    <property type="entry name" value="Dihydroorotate_DH_cat"/>
</dbReference>
<keyword evidence="11" id="KW-0408">Iron</keyword>
<dbReference type="InterPro" id="IPR005719">
    <property type="entry name" value="Dihydroorotate_DH_2"/>
</dbReference>
<evidence type="ECO:0000256" key="2">
    <source>
        <dbReference type="ARBA" id="ARBA00005161"/>
    </source>
</evidence>
<reference evidence="17 18" key="1">
    <citation type="submission" date="2023-09" db="EMBL/GenBank/DDBJ databases">
        <title>Pangenome analysis of Batrachochytrium dendrobatidis and related Chytrids.</title>
        <authorList>
            <person name="Yacoub M.N."/>
            <person name="Stajich J.E."/>
            <person name="James T.Y."/>
        </authorList>
    </citation>
    <scope>NUCLEOTIDE SEQUENCE [LARGE SCALE GENOMIC DNA]</scope>
    <source>
        <strain evidence="17 18">JEL0888</strain>
    </source>
</reference>
<evidence type="ECO:0000313" key="18">
    <source>
        <dbReference type="Proteomes" id="UP001527925"/>
    </source>
</evidence>
<evidence type="ECO:0000256" key="9">
    <source>
        <dbReference type="ARBA" id="ARBA00022723"/>
    </source>
</evidence>
<comment type="pathway">
    <text evidence="2 15">Pyrimidine metabolism; UMP biosynthesis via de novo pathway; orotate from (S)-dihydroorotate (quinone route): step 1/1.</text>
</comment>
<organism evidence="17 18">
    <name type="scientific">Polyrhizophydium stewartii</name>
    <dbReference type="NCBI Taxonomy" id="2732419"/>
    <lineage>
        <taxon>Eukaryota</taxon>
        <taxon>Fungi</taxon>
        <taxon>Fungi incertae sedis</taxon>
        <taxon>Chytridiomycota</taxon>
        <taxon>Chytridiomycota incertae sedis</taxon>
        <taxon>Chytridiomycetes</taxon>
        <taxon>Rhizophydiales</taxon>
        <taxon>Rhizophydiales incertae sedis</taxon>
        <taxon>Polyrhizophydium</taxon>
    </lineage>
</organism>
<dbReference type="EMBL" id="JADGIZ020000009">
    <property type="protein sequence ID" value="KAL2917778.1"/>
    <property type="molecule type" value="Genomic_DNA"/>
</dbReference>
<dbReference type="PANTHER" id="PTHR48109:SF4">
    <property type="entry name" value="DIHYDROOROTATE DEHYDROGENASE (QUINONE), MITOCHONDRIAL"/>
    <property type="match status" value="1"/>
</dbReference>
<dbReference type="PROSITE" id="PS00911">
    <property type="entry name" value="DHODEHASE_1"/>
    <property type="match status" value="1"/>
</dbReference>
<dbReference type="Pfam" id="PF01180">
    <property type="entry name" value="DHO_dh"/>
    <property type="match status" value="1"/>
</dbReference>
<keyword evidence="15" id="KW-0999">Mitochondrion inner membrane</keyword>
<dbReference type="PROSITE" id="PS00912">
    <property type="entry name" value="DHODEHASE_2"/>
    <property type="match status" value="1"/>
</dbReference>
<evidence type="ECO:0000259" key="16">
    <source>
        <dbReference type="PROSITE" id="PS51918"/>
    </source>
</evidence>
<keyword evidence="9" id="KW-0479">Metal-binding</keyword>
<dbReference type="InterPro" id="IPR001295">
    <property type="entry name" value="Dihydroorotate_DH_CS"/>
</dbReference>
<name>A0ABR4NE31_9FUNG</name>
<dbReference type="CDD" id="cd04738">
    <property type="entry name" value="DHOD_2_like"/>
    <property type="match status" value="1"/>
</dbReference>
<dbReference type="SUPFAM" id="SSF51395">
    <property type="entry name" value="FMN-linked oxidoreductases"/>
    <property type="match status" value="1"/>
</dbReference>
<feature type="domain" description="Radical SAM core" evidence="16">
    <location>
        <begin position="101"/>
        <end position="354"/>
    </location>
</feature>
<dbReference type="PROSITE" id="PS51918">
    <property type="entry name" value="RADICAL_SAM"/>
    <property type="match status" value="1"/>
</dbReference>
<comment type="cofactor">
    <cofactor evidence="15">
        <name>FMN</name>
        <dbReference type="ChEBI" id="CHEBI:58210"/>
    </cofactor>
    <text evidence="15">Binds 1 FMN per subunit.</text>
</comment>
<dbReference type="Gene3D" id="3.20.20.70">
    <property type="entry name" value="Aldolase class I"/>
    <property type="match status" value="2"/>
</dbReference>
<evidence type="ECO:0000313" key="17">
    <source>
        <dbReference type="EMBL" id="KAL2917778.1"/>
    </source>
</evidence>
<protein>
    <recommendedName>
        <fullName evidence="5 15">Dihydroorotate dehydrogenase (quinone), mitochondrial</fullName>
        <shortName evidence="15">DHOdehase</shortName>
        <ecNumber evidence="4 15">1.3.5.2</ecNumber>
    </recommendedName>
</protein>
<dbReference type="PANTHER" id="PTHR48109">
    <property type="entry name" value="DIHYDROOROTATE DEHYDROGENASE (QUINONE), MITOCHONDRIAL-RELATED"/>
    <property type="match status" value="1"/>
</dbReference>
<gene>
    <name evidence="17" type="primary">URA9</name>
    <name evidence="17" type="ORF">HK105_202651</name>
</gene>
<evidence type="ECO:0000256" key="1">
    <source>
        <dbReference type="ARBA" id="ARBA00004370"/>
    </source>
</evidence>
<keyword evidence="13" id="KW-0472">Membrane</keyword>
<evidence type="ECO:0000256" key="4">
    <source>
        <dbReference type="ARBA" id="ARBA00012791"/>
    </source>
</evidence>
<comment type="caution">
    <text evidence="17">The sequence shown here is derived from an EMBL/GenBank/DDBJ whole genome shotgun (WGS) entry which is preliminary data.</text>
</comment>
<keyword evidence="7 15" id="KW-0288">FMN</keyword>
<evidence type="ECO:0000256" key="15">
    <source>
        <dbReference type="RuleBase" id="RU361255"/>
    </source>
</evidence>
<comment type="subcellular location">
    <subcellularLocation>
        <location evidence="1">Membrane</location>
    </subcellularLocation>
    <subcellularLocation>
        <location evidence="15">Mitochondrion inner membrane</location>
        <topology evidence="15">Single-pass membrane protein</topology>
    </subcellularLocation>
</comment>
<evidence type="ECO:0000256" key="14">
    <source>
        <dbReference type="ARBA" id="ARBA00048639"/>
    </source>
</evidence>
<dbReference type="SUPFAM" id="SSF102114">
    <property type="entry name" value="Radical SAM enzymes"/>
    <property type="match status" value="1"/>
</dbReference>
<evidence type="ECO:0000256" key="7">
    <source>
        <dbReference type="ARBA" id="ARBA00022643"/>
    </source>
</evidence>
<dbReference type="NCBIfam" id="TIGR01036">
    <property type="entry name" value="pyrD_sub2"/>
    <property type="match status" value="1"/>
</dbReference>
<evidence type="ECO:0000256" key="6">
    <source>
        <dbReference type="ARBA" id="ARBA00022630"/>
    </source>
</evidence>
<keyword evidence="18" id="KW-1185">Reference proteome</keyword>
<evidence type="ECO:0000256" key="12">
    <source>
        <dbReference type="ARBA" id="ARBA00023014"/>
    </source>
</evidence>
<dbReference type="InterPro" id="IPR058240">
    <property type="entry name" value="rSAM_sf"/>
</dbReference>
<keyword evidence="8" id="KW-0949">S-adenosyl-L-methionine</keyword>
<keyword evidence="10 15" id="KW-0560">Oxidoreductase</keyword>
<dbReference type="InterPro" id="IPR013785">
    <property type="entry name" value="Aldolase_TIM"/>
</dbReference>
<evidence type="ECO:0000256" key="13">
    <source>
        <dbReference type="ARBA" id="ARBA00023136"/>
    </source>
</evidence>
<dbReference type="Proteomes" id="UP001527925">
    <property type="component" value="Unassembled WGS sequence"/>
</dbReference>
<keyword evidence="15" id="KW-0496">Mitochondrion</keyword>
<dbReference type="InterPro" id="IPR007197">
    <property type="entry name" value="rSAM"/>
</dbReference>
<proteinExistence type="inferred from homology"/>
<evidence type="ECO:0000256" key="8">
    <source>
        <dbReference type="ARBA" id="ARBA00022691"/>
    </source>
</evidence>
<keyword evidence="6 15" id="KW-0285">Flavoprotein</keyword>
<evidence type="ECO:0000256" key="11">
    <source>
        <dbReference type="ARBA" id="ARBA00023004"/>
    </source>
</evidence>
<comment type="similarity">
    <text evidence="3 15">Belongs to the dihydroorotate dehydrogenase family. Type 2 subfamily.</text>
</comment>
<comment type="catalytic activity">
    <reaction evidence="14 15">
        <text>(S)-dihydroorotate + a quinone = orotate + a quinol</text>
        <dbReference type="Rhea" id="RHEA:30187"/>
        <dbReference type="ChEBI" id="CHEBI:24646"/>
        <dbReference type="ChEBI" id="CHEBI:30839"/>
        <dbReference type="ChEBI" id="CHEBI:30864"/>
        <dbReference type="ChEBI" id="CHEBI:132124"/>
        <dbReference type="EC" id="1.3.5.2"/>
    </reaction>
</comment>
<accession>A0ABR4NE31</accession>
<keyword evidence="12" id="KW-0411">Iron-sulfur</keyword>
<evidence type="ECO:0000256" key="3">
    <source>
        <dbReference type="ARBA" id="ARBA00005359"/>
    </source>
</evidence>